<evidence type="ECO:0008006" key="3">
    <source>
        <dbReference type="Google" id="ProtNLM"/>
    </source>
</evidence>
<protein>
    <recommendedName>
        <fullName evidence="3">F-box domain-containing protein</fullName>
    </recommendedName>
</protein>
<evidence type="ECO:0000313" key="1">
    <source>
        <dbReference type="EMBL" id="TDL14550.1"/>
    </source>
</evidence>
<dbReference type="EMBL" id="ML170327">
    <property type="protein sequence ID" value="TDL14550.1"/>
    <property type="molecule type" value="Genomic_DNA"/>
</dbReference>
<dbReference type="SUPFAM" id="SSF52047">
    <property type="entry name" value="RNI-like"/>
    <property type="match status" value="1"/>
</dbReference>
<dbReference type="Gene3D" id="3.80.10.10">
    <property type="entry name" value="Ribonuclease Inhibitor"/>
    <property type="match status" value="1"/>
</dbReference>
<dbReference type="AlphaFoldDB" id="A0A4Y7PJF7"/>
<proteinExistence type="predicted"/>
<gene>
    <name evidence="1" type="ORF">BD410DRAFT_191487</name>
</gene>
<keyword evidence="2" id="KW-1185">Reference proteome</keyword>
<sequence length="313" mass="35851">MESQGKVLRVWLKRVTPLPLSVHLRYTPLPWLDESAMRIEALPPVFRVMVENAARWKDVRLGMPRNYLPYALRLMQRNASNLEALNIEDTSIPEFGRLLGYTYHVHLDGDMAETLLTLSARAPVRYTSRNPAPFASLRTLSLQHTSPENCLHLLKYCPILDDLNLHFYEWRRGSMPFPTSTILLPHLRNFLLSHTGYGEHGSTKTVARLGEICVLLDHLELPDLRGFYLWETVAPRNGGPLRQWDYLSHLITGSTCSLNELELNTTRMDPSSVLECLQLSPDLKYLGIQSDQALKEEDVRQLLPSLPSLRVFK</sequence>
<dbReference type="InterPro" id="IPR032675">
    <property type="entry name" value="LRR_dom_sf"/>
</dbReference>
<name>A0A4Y7PJF7_9AGAM</name>
<dbReference type="Proteomes" id="UP000294933">
    <property type="component" value="Unassembled WGS sequence"/>
</dbReference>
<accession>A0A4Y7PJF7</accession>
<evidence type="ECO:0000313" key="2">
    <source>
        <dbReference type="Proteomes" id="UP000294933"/>
    </source>
</evidence>
<reference evidence="1 2" key="1">
    <citation type="submission" date="2018-06" db="EMBL/GenBank/DDBJ databases">
        <title>A transcriptomic atlas of mushroom development highlights an independent origin of complex multicellularity.</title>
        <authorList>
            <consortium name="DOE Joint Genome Institute"/>
            <person name="Krizsan K."/>
            <person name="Almasi E."/>
            <person name="Merenyi Z."/>
            <person name="Sahu N."/>
            <person name="Viragh M."/>
            <person name="Koszo T."/>
            <person name="Mondo S."/>
            <person name="Kiss B."/>
            <person name="Balint B."/>
            <person name="Kues U."/>
            <person name="Barry K."/>
            <person name="Hegedus J.C."/>
            <person name="Henrissat B."/>
            <person name="Johnson J."/>
            <person name="Lipzen A."/>
            <person name="Ohm R."/>
            <person name="Nagy I."/>
            <person name="Pangilinan J."/>
            <person name="Yan J."/>
            <person name="Xiong Y."/>
            <person name="Grigoriev I.V."/>
            <person name="Hibbett D.S."/>
            <person name="Nagy L.G."/>
        </authorList>
    </citation>
    <scope>NUCLEOTIDE SEQUENCE [LARGE SCALE GENOMIC DNA]</scope>
    <source>
        <strain evidence="1 2">SZMC22713</strain>
    </source>
</reference>
<organism evidence="1 2">
    <name type="scientific">Rickenella mellea</name>
    <dbReference type="NCBI Taxonomy" id="50990"/>
    <lineage>
        <taxon>Eukaryota</taxon>
        <taxon>Fungi</taxon>
        <taxon>Dikarya</taxon>
        <taxon>Basidiomycota</taxon>
        <taxon>Agaricomycotina</taxon>
        <taxon>Agaricomycetes</taxon>
        <taxon>Hymenochaetales</taxon>
        <taxon>Rickenellaceae</taxon>
        <taxon>Rickenella</taxon>
    </lineage>
</organism>
<dbReference type="VEuPathDB" id="FungiDB:BD410DRAFT_191487"/>
<dbReference type="STRING" id="50990.A0A4Y7PJF7"/>